<evidence type="ECO:0008006" key="9">
    <source>
        <dbReference type="Google" id="ProtNLM"/>
    </source>
</evidence>
<evidence type="ECO:0000256" key="6">
    <source>
        <dbReference type="SAM" id="Phobius"/>
    </source>
</evidence>
<dbReference type="SUPFAM" id="SSF54523">
    <property type="entry name" value="Pili subunits"/>
    <property type="match status" value="1"/>
</dbReference>
<keyword evidence="3 6" id="KW-0812">Transmembrane</keyword>
<evidence type="ECO:0000256" key="3">
    <source>
        <dbReference type="ARBA" id="ARBA00022692"/>
    </source>
</evidence>
<dbReference type="InterPro" id="IPR002416">
    <property type="entry name" value="T2SS_protein-GspH"/>
</dbReference>
<evidence type="ECO:0000313" key="7">
    <source>
        <dbReference type="EMBL" id="KRO41190.1"/>
    </source>
</evidence>
<evidence type="ECO:0000256" key="2">
    <source>
        <dbReference type="ARBA" id="ARBA00022481"/>
    </source>
</evidence>
<dbReference type="Pfam" id="PF07963">
    <property type="entry name" value="N_methyl"/>
    <property type="match status" value="1"/>
</dbReference>
<dbReference type="InterPro" id="IPR045584">
    <property type="entry name" value="Pilin-like"/>
</dbReference>
<keyword evidence="4 6" id="KW-1133">Transmembrane helix</keyword>
<evidence type="ECO:0000256" key="1">
    <source>
        <dbReference type="ARBA" id="ARBA00004167"/>
    </source>
</evidence>
<evidence type="ECO:0000313" key="8">
    <source>
        <dbReference type="Proteomes" id="UP000050874"/>
    </source>
</evidence>
<feature type="transmembrane region" description="Helical" evidence="6">
    <location>
        <begin position="12"/>
        <end position="32"/>
    </location>
</feature>
<dbReference type="InterPro" id="IPR012902">
    <property type="entry name" value="N_methyl_site"/>
</dbReference>
<dbReference type="PRINTS" id="PR00885">
    <property type="entry name" value="BCTERIALGSPH"/>
</dbReference>
<reference evidence="8" key="1">
    <citation type="submission" date="2015-10" db="EMBL/GenBank/DDBJ databases">
        <title>Metagenome-Assembled Genomes uncover a global brackish microbiome.</title>
        <authorList>
            <person name="Hugerth L.W."/>
            <person name="Larsson J."/>
            <person name="Alneberg J."/>
            <person name="Lindh M.V."/>
            <person name="Legrand C."/>
            <person name="Pinhassi J."/>
            <person name="Andersson A."/>
        </authorList>
    </citation>
    <scope>NUCLEOTIDE SEQUENCE [LARGE SCALE GENOMIC DNA]</scope>
</reference>
<proteinExistence type="predicted"/>
<keyword evidence="2" id="KW-0488">Methylation</keyword>
<comment type="caution">
    <text evidence="7">The sequence shown here is derived from an EMBL/GenBank/DDBJ whole genome shotgun (WGS) entry which is preliminary data.</text>
</comment>
<keyword evidence="5 6" id="KW-0472">Membrane</keyword>
<dbReference type="NCBIfam" id="TIGR02532">
    <property type="entry name" value="IV_pilin_GFxxxE"/>
    <property type="match status" value="1"/>
</dbReference>
<evidence type="ECO:0000256" key="4">
    <source>
        <dbReference type="ARBA" id="ARBA00022989"/>
    </source>
</evidence>
<dbReference type="PROSITE" id="PS00409">
    <property type="entry name" value="PROKAR_NTER_METHYL"/>
    <property type="match status" value="1"/>
</dbReference>
<sequence length="162" mass="18241">MAIRRLNHSKGFTLLELLVTLMLIGLISTIVLTNNNFLIKYQADQPQAYHLFVEYLSEESALTKKNIAWFIGNQTQYIASFSGSEWQVQTLESGDLPSIKSSTQFQDNRGKIFSISDSREDPFLVFYPSGQSSGGEISFDEAGNDLILKIDQYSSVEILTQK</sequence>
<gene>
    <name evidence="7" type="ORF">ABR63_01670</name>
</gene>
<name>A0A0R2PTK2_9GAMM</name>
<protein>
    <recommendedName>
        <fullName evidence="9">Type II secretion system protein GspH</fullName>
    </recommendedName>
</protein>
<dbReference type="EMBL" id="LIAV01000018">
    <property type="protein sequence ID" value="KRO41190.1"/>
    <property type="molecule type" value="Genomic_DNA"/>
</dbReference>
<organism evidence="7 8">
    <name type="scientific">SAR86 cluster bacterium BACL1 MAG-120920-bin57</name>
    <dbReference type="NCBI Taxonomy" id="1655571"/>
    <lineage>
        <taxon>Bacteria</taxon>
        <taxon>Pseudomonadati</taxon>
        <taxon>Pseudomonadota</taxon>
        <taxon>Gammaproteobacteria</taxon>
        <taxon>SAR86 cluster</taxon>
    </lineage>
</organism>
<comment type="subcellular location">
    <subcellularLocation>
        <location evidence="1">Membrane</location>
        <topology evidence="1">Single-pass membrane protein</topology>
    </subcellularLocation>
</comment>
<accession>A0A0R2PTK2</accession>
<dbReference type="GO" id="GO:0016020">
    <property type="term" value="C:membrane"/>
    <property type="evidence" value="ECO:0007669"/>
    <property type="project" value="UniProtKB-SubCell"/>
</dbReference>
<evidence type="ECO:0000256" key="5">
    <source>
        <dbReference type="ARBA" id="ARBA00023136"/>
    </source>
</evidence>
<dbReference type="Proteomes" id="UP000050874">
    <property type="component" value="Unassembled WGS sequence"/>
</dbReference>
<dbReference type="GO" id="GO:0015627">
    <property type="term" value="C:type II protein secretion system complex"/>
    <property type="evidence" value="ECO:0007669"/>
    <property type="project" value="InterPro"/>
</dbReference>
<dbReference type="AlphaFoldDB" id="A0A0R2PTK2"/>
<dbReference type="GO" id="GO:0015628">
    <property type="term" value="P:protein secretion by the type II secretion system"/>
    <property type="evidence" value="ECO:0007669"/>
    <property type="project" value="InterPro"/>
</dbReference>